<organism evidence="1 2">
    <name type="scientific">Candidatus Nitrospira nitrosa</name>
    <dbReference type="NCBI Taxonomy" id="1742972"/>
    <lineage>
        <taxon>Bacteria</taxon>
        <taxon>Pseudomonadati</taxon>
        <taxon>Nitrospirota</taxon>
        <taxon>Nitrospiria</taxon>
        <taxon>Nitrospirales</taxon>
        <taxon>Nitrospiraceae</taxon>
        <taxon>Nitrospira</taxon>
    </lineage>
</organism>
<proteinExistence type="predicted"/>
<gene>
    <name evidence="1" type="ORF">COMA1_11202</name>
</gene>
<dbReference type="SUPFAM" id="SSF49313">
    <property type="entry name" value="Cadherin-like"/>
    <property type="match status" value="1"/>
</dbReference>
<dbReference type="STRING" id="1742972.COMA1_11202"/>
<protein>
    <recommendedName>
        <fullName evidence="3">Cadherin domain-containing protein</fullName>
    </recommendedName>
</protein>
<dbReference type="Proteomes" id="UP000199032">
    <property type="component" value="Unassembled WGS sequence"/>
</dbReference>
<sequence>MDQYVTEQNGLHEAGRGFPHPASLDTSPMVLILLVALTVFVGCSRTDDGNSTSVSQRASNQLSLAGINRVGIVPNPMVRTTPLTVLIEKDGAQGEASSYRYQWFVNKIAVQGATAPSFDTSTLHRGDRVHVVVTRSDVKVEGGSLQASPVTVPNAPPVIRSVAIEQEVTPAGSRLLAKVEAFDADLDDIQFQFRWLRNDKVVSEGSGNTVVLSELAQSDIVTVEATPYDADGAGKPLRAAPLVVGNNPPKILSVPMMMSSAEIYEYAVRAEDPDGDPVSFELEGAPSGMTIDRAAGQVIWRPGVGISGTHHVKIIAADGKGARAWQEFDVSVPTTPQSP</sequence>
<accession>A0A0S4L7L2</accession>
<dbReference type="GO" id="GO:0016020">
    <property type="term" value="C:membrane"/>
    <property type="evidence" value="ECO:0007669"/>
    <property type="project" value="InterPro"/>
</dbReference>
<reference evidence="1 2" key="1">
    <citation type="submission" date="2015-10" db="EMBL/GenBank/DDBJ databases">
        <authorList>
            <person name="Gilbert D.G."/>
        </authorList>
    </citation>
    <scope>NUCLEOTIDE SEQUENCE [LARGE SCALE GENOMIC DNA]</scope>
    <source>
        <strain evidence="1">COMA1</strain>
    </source>
</reference>
<evidence type="ECO:0000313" key="1">
    <source>
        <dbReference type="EMBL" id="CUS33525.1"/>
    </source>
</evidence>
<dbReference type="GO" id="GO:0005509">
    <property type="term" value="F:calcium ion binding"/>
    <property type="evidence" value="ECO:0007669"/>
    <property type="project" value="InterPro"/>
</dbReference>
<dbReference type="EMBL" id="CZQA01000001">
    <property type="protein sequence ID" value="CUS33525.1"/>
    <property type="molecule type" value="Genomic_DNA"/>
</dbReference>
<dbReference type="RefSeq" id="WP_176697879.1">
    <property type="nucleotide sequence ID" value="NZ_CZQA01000001.1"/>
</dbReference>
<dbReference type="Gene3D" id="2.60.40.10">
    <property type="entry name" value="Immunoglobulins"/>
    <property type="match status" value="1"/>
</dbReference>
<dbReference type="InterPro" id="IPR013783">
    <property type="entry name" value="Ig-like_fold"/>
</dbReference>
<keyword evidence="2" id="KW-1185">Reference proteome</keyword>
<dbReference type="AlphaFoldDB" id="A0A0S4L7L2"/>
<evidence type="ECO:0000313" key="2">
    <source>
        <dbReference type="Proteomes" id="UP000199032"/>
    </source>
</evidence>
<dbReference type="InterPro" id="IPR015919">
    <property type="entry name" value="Cadherin-like_sf"/>
</dbReference>
<dbReference type="Pfam" id="PF05345">
    <property type="entry name" value="He_PIG"/>
    <property type="match status" value="1"/>
</dbReference>
<evidence type="ECO:0008006" key="3">
    <source>
        <dbReference type="Google" id="ProtNLM"/>
    </source>
</evidence>
<name>A0A0S4L7L2_9BACT</name>